<evidence type="ECO:0000313" key="2">
    <source>
        <dbReference type="Proteomes" id="UP001235939"/>
    </source>
</evidence>
<keyword evidence="2" id="KW-1185">Reference proteome</keyword>
<protein>
    <submittedName>
        <fullName evidence="1">TMEM8A</fullName>
    </submittedName>
</protein>
<accession>A0ABY6JZU0</accession>
<dbReference type="EMBL" id="CP092863">
    <property type="protein sequence ID" value="UYV62171.1"/>
    <property type="molecule type" value="Genomic_DNA"/>
</dbReference>
<sequence length="167" mass="18003">MANPYRAMSPNKSLFVVVGNQGISHKCRYSLGSMAAWTHLPDVHLLTPSSPLEVSALSPLTYFKIYVPEDVWVLEVSILGCVAPPDPMANASIMDDGACLSGFGMRAVALPFPQPINISSASHGEFVQVELQPQTNVYHYIGVVTAPPSRPATYTITVNFQGNPSNN</sequence>
<organism evidence="1 2">
    <name type="scientific">Cordylochernes scorpioides</name>
    <dbReference type="NCBI Taxonomy" id="51811"/>
    <lineage>
        <taxon>Eukaryota</taxon>
        <taxon>Metazoa</taxon>
        <taxon>Ecdysozoa</taxon>
        <taxon>Arthropoda</taxon>
        <taxon>Chelicerata</taxon>
        <taxon>Arachnida</taxon>
        <taxon>Pseudoscorpiones</taxon>
        <taxon>Cheliferoidea</taxon>
        <taxon>Chernetidae</taxon>
        <taxon>Cordylochernes</taxon>
    </lineage>
</organism>
<dbReference type="Proteomes" id="UP001235939">
    <property type="component" value="Chromosome 01"/>
</dbReference>
<reference evidence="1 2" key="1">
    <citation type="submission" date="2022-01" db="EMBL/GenBank/DDBJ databases">
        <title>A chromosomal length assembly of Cordylochernes scorpioides.</title>
        <authorList>
            <person name="Zeh D."/>
            <person name="Zeh J."/>
        </authorList>
    </citation>
    <scope>NUCLEOTIDE SEQUENCE [LARGE SCALE GENOMIC DNA]</scope>
    <source>
        <strain evidence="1">IN4F17</strain>
        <tissue evidence="1">Whole Body</tissue>
    </source>
</reference>
<gene>
    <name evidence="1" type="ORF">LAZ67_1008109</name>
</gene>
<name>A0ABY6JZU0_9ARAC</name>
<evidence type="ECO:0000313" key="1">
    <source>
        <dbReference type="EMBL" id="UYV62171.1"/>
    </source>
</evidence>
<proteinExistence type="predicted"/>